<keyword evidence="2" id="KW-0805">Transcription regulation</keyword>
<organism evidence="7">
    <name type="scientific">hydrothermal vent metagenome</name>
    <dbReference type="NCBI Taxonomy" id="652676"/>
    <lineage>
        <taxon>unclassified sequences</taxon>
        <taxon>metagenomes</taxon>
        <taxon>ecological metagenomes</taxon>
    </lineage>
</organism>
<dbReference type="PRINTS" id="PR00038">
    <property type="entry name" value="HTHLUXR"/>
</dbReference>
<evidence type="ECO:0000256" key="1">
    <source>
        <dbReference type="ARBA" id="ARBA00022553"/>
    </source>
</evidence>
<dbReference type="InterPro" id="IPR000792">
    <property type="entry name" value="Tscrpt_reg_LuxR_C"/>
</dbReference>
<dbReference type="PROSITE" id="PS50043">
    <property type="entry name" value="HTH_LUXR_2"/>
    <property type="match status" value="1"/>
</dbReference>
<dbReference type="CDD" id="cd17537">
    <property type="entry name" value="REC_FixJ"/>
    <property type="match status" value="1"/>
</dbReference>
<keyword evidence="3" id="KW-0238">DNA-binding</keyword>
<dbReference type="Pfam" id="PF00196">
    <property type="entry name" value="GerE"/>
    <property type="match status" value="1"/>
</dbReference>
<dbReference type="Pfam" id="PF00072">
    <property type="entry name" value="Response_reg"/>
    <property type="match status" value="1"/>
</dbReference>
<dbReference type="EMBL" id="UOFQ01000001">
    <property type="protein sequence ID" value="VAW84411.1"/>
    <property type="molecule type" value="Genomic_DNA"/>
</dbReference>
<dbReference type="CDD" id="cd06170">
    <property type="entry name" value="LuxR_C_like"/>
    <property type="match status" value="1"/>
</dbReference>
<evidence type="ECO:0000259" key="6">
    <source>
        <dbReference type="PROSITE" id="PS50110"/>
    </source>
</evidence>
<dbReference type="SMART" id="SM00448">
    <property type="entry name" value="REC"/>
    <property type="match status" value="1"/>
</dbReference>
<accession>A0A3B0YYC7</accession>
<dbReference type="InterPro" id="IPR011006">
    <property type="entry name" value="CheY-like_superfamily"/>
</dbReference>
<keyword evidence="1" id="KW-0597">Phosphoprotein</keyword>
<proteinExistence type="predicted"/>
<dbReference type="SUPFAM" id="SSF52172">
    <property type="entry name" value="CheY-like"/>
    <property type="match status" value="1"/>
</dbReference>
<evidence type="ECO:0000256" key="2">
    <source>
        <dbReference type="ARBA" id="ARBA00023015"/>
    </source>
</evidence>
<keyword evidence="4" id="KW-0804">Transcription</keyword>
<dbReference type="InterPro" id="IPR001789">
    <property type="entry name" value="Sig_transdc_resp-reg_receiver"/>
</dbReference>
<protein>
    <submittedName>
        <fullName evidence="7">Two-component transcriptional response regulator, LuxR family</fullName>
    </submittedName>
</protein>
<evidence type="ECO:0000256" key="3">
    <source>
        <dbReference type="ARBA" id="ARBA00023125"/>
    </source>
</evidence>
<gene>
    <name evidence="7" type="ORF">MNBD_GAMMA17-2109</name>
</gene>
<dbReference type="GO" id="GO:0000160">
    <property type="term" value="P:phosphorelay signal transduction system"/>
    <property type="evidence" value="ECO:0007669"/>
    <property type="project" value="InterPro"/>
</dbReference>
<dbReference type="SUPFAM" id="SSF46894">
    <property type="entry name" value="C-terminal effector domain of the bipartite response regulators"/>
    <property type="match status" value="1"/>
</dbReference>
<dbReference type="SMART" id="SM00421">
    <property type="entry name" value="HTH_LUXR"/>
    <property type="match status" value="1"/>
</dbReference>
<feature type="domain" description="HTH luxR-type" evidence="5">
    <location>
        <begin position="140"/>
        <end position="205"/>
    </location>
</feature>
<sequence>MTKHTTVFIVDDDDSVRDSLCWLVESVGLKAQSYESAPTFLHAFCQIDARNRSGCLVSDIRMQGMSGLELQLQLRERGIQLPMIFITGYGDVSMAVQAMKAGAVDFFTKPVNDQALIESIQRALSQEIEVAAQRGQLEQIQARLASLTPREREVLGKVADGKLNKVIAAELNVSSKTIEAHRAKVMAKMSAHTVAELVRMVVRVE</sequence>
<name>A0A3B0YYC7_9ZZZZ</name>
<evidence type="ECO:0000313" key="7">
    <source>
        <dbReference type="EMBL" id="VAW84411.1"/>
    </source>
</evidence>
<dbReference type="InterPro" id="IPR016032">
    <property type="entry name" value="Sig_transdc_resp-reg_C-effctor"/>
</dbReference>
<dbReference type="PROSITE" id="PS50110">
    <property type="entry name" value="RESPONSE_REGULATORY"/>
    <property type="match status" value="1"/>
</dbReference>
<dbReference type="Gene3D" id="1.10.10.10">
    <property type="entry name" value="Winged helix-like DNA-binding domain superfamily/Winged helix DNA-binding domain"/>
    <property type="match status" value="1"/>
</dbReference>
<evidence type="ECO:0000259" key="5">
    <source>
        <dbReference type="PROSITE" id="PS50043"/>
    </source>
</evidence>
<dbReference type="PANTHER" id="PTHR44688">
    <property type="entry name" value="DNA-BINDING TRANSCRIPTIONAL ACTIVATOR DEVR_DOSR"/>
    <property type="match status" value="1"/>
</dbReference>
<dbReference type="AlphaFoldDB" id="A0A3B0YYC7"/>
<dbReference type="PANTHER" id="PTHR44688:SF16">
    <property type="entry name" value="DNA-BINDING TRANSCRIPTIONAL ACTIVATOR DEVR_DOSR"/>
    <property type="match status" value="1"/>
</dbReference>
<reference evidence="7" key="1">
    <citation type="submission" date="2018-06" db="EMBL/GenBank/DDBJ databases">
        <authorList>
            <person name="Zhirakovskaya E."/>
        </authorList>
    </citation>
    <scope>NUCLEOTIDE SEQUENCE</scope>
</reference>
<dbReference type="InterPro" id="IPR036388">
    <property type="entry name" value="WH-like_DNA-bd_sf"/>
</dbReference>
<feature type="domain" description="Response regulatory" evidence="6">
    <location>
        <begin position="6"/>
        <end position="124"/>
    </location>
</feature>
<dbReference type="Gene3D" id="3.40.50.2300">
    <property type="match status" value="1"/>
</dbReference>
<dbReference type="GO" id="GO:0006355">
    <property type="term" value="P:regulation of DNA-templated transcription"/>
    <property type="evidence" value="ECO:0007669"/>
    <property type="project" value="InterPro"/>
</dbReference>
<dbReference type="FunFam" id="3.40.50.2300:FF:000018">
    <property type="entry name" value="DNA-binding transcriptional regulator NtrC"/>
    <property type="match status" value="1"/>
</dbReference>
<evidence type="ECO:0000256" key="4">
    <source>
        <dbReference type="ARBA" id="ARBA00023163"/>
    </source>
</evidence>
<dbReference type="GO" id="GO:0003677">
    <property type="term" value="F:DNA binding"/>
    <property type="evidence" value="ECO:0007669"/>
    <property type="project" value="UniProtKB-KW"/>
</dbReference>